<keyword evidence="8" id="KW-0472">Membrane</keyword>
<evidence type="ECO:0000313" key="11">
    <source>
        <dbReference type="Proteomes" id="UP000242875"/>
    </source>
</evidence>
<dbReference type="EC" id="3.4.19.12" evidence="3"/>
<feature type="transmembrane region" description="Helical" evidence="8">
    <location>
        <begin position="48"/>
        <end position="69"/>
    </location>
</feature>
<sequence>MPWLSYAFEALVDFCQHQQWLTFVFQLLTSGLSLIAILLALGIDFGVWISALIQLVLFPITWSAKVLGWDTRAVDEGRSTLDIYIYESLNGLSTVLRKLMHHFGWVSTVDEVDLYDSLFTSNQQSELYKKQLDDVVSDSIGPSNVEDGAYCYGLVNVGNSCFLNSVLQALSPLGSLHTFLHDLIDEHGERPDAKSGSESSAPVSIALYRTLRLLHKPTRYPTSIRPHALIHALQRKPVTFDAINIPTDRHLHERRRQLFISREQQDAQELFQTLSEAVTAELAYAKALSKSATTDQAGLKWLLQPDAKKHTIQSKSVNLNDTQGSSSQEKTSTNNFARNPLVGLLASRLSCVKCGYTEAIRHFTFDNLQLTLPLTSTCSLQGCLRQFVQLEHLSDAHCRRCSLRTTLQSTLREVEALKEETIMLEKCMSYSGLEEDVSNSNGAKLIEVRARSKQFENNAREIVYRLQRNIEEPLPSSIQIVHARNSHLTKQTMLASPPQVLCLHIARTTIHPDGSGRIFKNSSQLLFEEWLDITPIVTGPH</sequence>
<keyword evidence="6" id="KW-0378">Hydrolase</keyword>
<protein>
    <recommendedName>
        <fullName evidence="3">ubiquitinyl hydrolase 1</fullName>
        <ecNumber evidence="3">3.4.19.12</ecNumber>
    </recommendedName>
</protein>
<evidence type="ECO:0000256" key="5">
    <source>
        <dbReference type="ARBA" id="ARBA00022786"/>
    </source>
</evidence>
<dbReference type="InterPro" id="IPR028889">
    <property type="entry name" value="USP"/>
</dbReference>
<keyword evidence="7" id="KW-0788">Thiol protease</keyword>
<evidence type="ECO:0000256" key="8">
    <source>
        <dbReference type="SAM" id="Phobius"/>
    </source>
</evidence>
<dbReference type="GO" id="GO:0016579">
    <property type="term" value="P:protein deubiquitination"/>
    <property type="evidence" value="ECO:0007669"/>
    <property type="project" value="InterPro"/>
</dbReference>
<dbReference type="PROSITE" id="PS00972">
    <property type="entry name" value="USP_1"/>
    <property type="match status" value="1"/>
</dbReference>
<evidence type="ECO:0000256" key="7">
    <source>
        <dbReference type="ARBA" id="ARBA00022807"/>
    </source>
</evidence>
<dbReference type="InterPro" id="IPR001394">
    <property type="entry name" value="Peptidase_C19_UCH"/>
</dbReference>
<dbReference type="InterPro" id="IPR038765">
    <property type="entry name" value="Papain-like_cys_pep_sf"/>
</dbReference>
<dbReference type="InterPro" id="IPR018200">
    <property type="entry name" value="USP_CS"/>
</dbReference>
<feature type="domain" description="USP" evidence="9">
    <location>
        <begin position="152"/>
        <end position="541"/>
    </location>
</feature>
<evidence type="ECO:0000256" key="3">
    <source>
        <dbReference type="ARBA" id="ARBA00012759"/>
    </source>
</evidence>
<dbReference type="GO" id="GO:0004843">
    <property type="term" value="F:cysteine-type deubiquitinase activity"/>
    <property type="evidence" value="ECO:0007669"/>
    <property type="project" value="UniProtKB-EC"/>
</dbReference>
<feature type="non-terminal residue" evidence="10">
    <location>
        <position position="541"/>
    </location>
</feature>
<name>A0A261XYY9_9FUNG</name>
<comment type="catalytic activity">
    <reaction evidence="1">
        <text>Thiol-dependent hydrolysis of ester, thioester, amide, peptide and isopeptide bonds formed by the C-terminal Gly of ubiquitin (a 76-residue protein attached to proteins as an intracellular targeting signal).</text>
        <dbReference type="EC" id="3.4.19.12"/>
    </reaction>
</comment>
<dbReference type="AlphaFoldDB" id="A0A261XYY9"/>
<proteinExistence type="inferred from homology"/>
<keyword evidence="8" id="KW-1133">Transmembrane helix</keyword>
<evidence type="ECO:0000259" key="9">
    <source>
        <dbReference type="PROSITE" id="PS50235"/>
    </source>
</evidence>
<evidence type="ECO:0000313" key="10">
    <source>
        <dbReference type="EMBL" id="OZJ03583.1"/>
    </source>
</evidence>
<accession>A0A261XYY9</accession>
<evidence type="ECO:0000256" key="6">
    <source>
        <dbReference type="ARBA" id="ARBA00022801"/>
    </source>
</evidence>
<dbReference type="PROSITE" id="PS50235">
    <property type="entry name" value="USP_3"/>
    <property type="match status" value="1"/>
</dbReference>
<evidence type="ECO:0000256" key="2">
    <source>
        <dbReference type="ARBA" id="ARBA00009085"/>
    </source>
</evidence>
<dbReference type="OrthoDB" id="2020758at2759"/>
<feature type="transmembrane region" description="Helical" evidence="8">
    <location>
        <begin position="20"/>
        <end position="41"/>
    </location>
</feature>
<dbReference type="Proteomes" id="UP000242875">
    <property type="component" value="Unassembled WGS sequence"/>
</dbReference>
<comment type="caution">
    <text evidence="10">The sequence shown here is derived from an EMBL/GenBank/DDBJ whole genome shotgun (WGS) entry which is preliminary data.</text>
</comment>
<dbReference type="GO" id="GO:0005634">
    <property type="term" value="C:nucleus"/>
    <property type="evidence" value="ECO:0007669"/>
    <property type="project" value="TreeGrafter"/>
</dbReference>
<keyword evidence="4" id="KW-0645">Protease</keyword>
<dbReference type="GO" id="GO:0005829">
    <property type="term" value="C:cytosol"/>
    <property type="evidence" value="ECO:0007669"/>
    <property type="project" value="TreeGrafter"/>
</dbReference>
<keyword evidence="8" id="KW-0812">Transmembrane</keyword>
<evidence type="ECO:0000256" key="4">
    <source>
        <dbReference type="ARBA" id="ARBA00022670"/>
    </source>
</evidence>
<dbReference type="SUPFAM" id="SSF54001">
    <property type="entry name" value="Cysteine proteinases"/>
    <property type="match status" value="1"/>
</dbReference>
<dbReference type="InterPro" id="IPR050164">
    <property type="entry name" value="Peptidase_C19"/>
</dbReference>
<keyword evidence="11" id="KW-1185">Reference proteome</keyword>
<keyword evidence="5" id="KW-0833">Ubl conjugation pathway</keyword>
<gene>
    <name evidence="10" type="ORF">BZG36_03028</name>
</gene>
<reference evidence="10 11" key="1">
    <citation type="journal article" date="2017" name="Mycologia">
        <title>Bifiguratus adelaidae, gen. et sp. nov., a new member of Mucoromycotina in endophytic and soil-dwelling habitats.</title>
        <authorList>
            <person name="Torres-Cruz T.J."/>
            <person name="Billingsley Tobias T.L."/>
            <person name="Almatruk M."/>
            <person name="Hesse C."/>
            <person name="Kuske C.R."/>
            <person name="Desiro A."/>
            <person name="Benucci G.M."/>
            <person name="Bonito G."/>
            <person name="Stajich J.E."/>
            <person name="Dunlap C."/>
            <person name="Arnold A.E."/>
            <person name="Porras-Alfaro A."/>
        </authorList>
    </citation>
    <scope>NUCLEOTIDE SEQUENCE [LARGE SCALE GENOMIC DNA]</scope>
    <source>
        <strain evidence="10 11">AZ0501</strain>
    </source>
</reference>
<dbReference type="PANTHER" id="PTHR24006">
    <property type="entry name" value="UBIQUITIN CARBOXYL-TERMINAL HYDROLASE"/>
    <property type="match status" value="1"/>
</dbReference>
<dbReference type="EMBL" id="MVBO01000078">
    <property type="protein sequence ID" value="OZJ03583.1"/>
    <property type="molecule type" value="Genomic_DNA"/>
</dbReference>
<dbReference type="Pfam" id="PF00443">
    <property type="entry name" value="UCH"/>
    <property type="match status" value="1"/>
</dbReference>
<dbReference type="GO" id="GO:0006508">
    <property type="term" value="P:proteolysis"/>
    <property type="evidence" value="ECO:0007669"/>
    <property type="project" value="UniProtKB-KW"/>
</dbReference>
<dbReference type="Gene3D" id="3.90.70.10">
    <property type="entry name" value="Cysteine proteinases"/>
    <property type="match status" value="1"/>
</dbReference>
<comment type="similarity">
    <text evidence="2">Belongs to the peptidase C19 family.</text>
</comment>
<dbReference type="PANTHER" id="PTHR24006:SF888">
    <property type="entry name" value="UBIQUITIN CARBOXYL-TERMINAL HYDROLASE 30"/>
    <property type="match status" value="1"/>
</dbReference>
<evidence type="ECO:0000256" key="1">
    <source>
        <dbReference type="ARBA" id="ARBA00000707"/>
    </source>
</evidence>
<organism evidence="10 11">
    <name type="scientific">Bifiguratus adelaidae</name>
    <dbReference type="NCBI Taxonomy" id="1938954"/>
    <lineage>
        <taxon>Eukaryota</taxon>
        <taxon>Fungi</taxon>
        <taxon>Fungi incertae sedis</taxon>
        <taxon>Mucoromycota</taxon>
        <taxon>Mucoromycotina</taxon>
        <taxon>Endogonomycetes</taxon>
        <taxon>Endogonales</taxon>
        <taxon>Endogonales incertae sedis</taxon>
        <taxon>Bifiguratus</taxon>
    </lineage>
</organism>